<dbReference type="OrthoDB" id="2424936at2759"/>
<accession>A0A9P6PY03</accession>
<gene>
    <name evidence="1" type="ORF">DFQ27_006593</name>
</gene>
<keyword evidence="2" id="KW-1185">Reference proteome</keyword>
<dbReference type="AlphaFoldDB" id="A0A9P6PY03"/>
<evidence type="ECO:0000313" key="1">
    <source>
        <dbReference type="EMBL" id="KAG0254862.1"/>
    </source>
</evidence>
<reference evidence="1" key="1">
    <citation type="journal article" date="2020" name="Fungal Divers.">
        <title>Resolving the Mortierellaceae phylogeny through synthesis of multi-gene phylogenetics and phylogenomics.</title>
        <authorList>
            <person name="Vandepol N."/>
            <person name="Liber J."/>
            <person name="Desiro A."/>
            <person name="Na H."/>
            <person name="Kennedy M."/>
            <person name="Barry K."/>
            <person name="Grigoriev I.V."/>
            <person name="Miller A.N."/>
            <person name="O'Donnell K."/>
            <person name="Stajich J.E."/>
            <person name="Bonito G."/>
        </authorList>
    </citation>
    <scope>NUCLEOTIDE SEQUENCE</scope>
    <source>
        <strain evidence="1">BC1065</strain>
    </source>
</reference>
<evidence type="ECO:0000313" key="2">
    <source>
        <dbReference type="Proteomes" id="UP000807716"/>
    </source>
</evidence>
<feature type="non-terminal residue" evidence="1">
    <location>
        <position position="1"/>
    </location>
</feature>
<dbReference type="EMBL" id="JAAAJB010000492">
    <property type="protein sequence ID" value="KAG0254862.1"/>
    <property type="molecule type" value="Genomic_DNA"/>
</dbReference>
<organism evidence="1 2">
    <name type="scientific">Actinomortierella ambigua</name>
    <dbReference type="NCBI Taxonomy" id="1343610"/>
    <lineage>
        <taxon>Eukaryota</taxon>
        <taxon>Fungi</taxon>
        <taxon>Fungi incertae sedis</taxon>
        <taxon>Mucoromycota</taxon>
        <taxon>Mortierellomycotina</taxon>
        <taxon>Mortierellomycetes</taxon>
        <taxon>Mortierellales</taxon>
        <taxon>Mortierellaceae</taxon>
        <taxon>Actinomortierella</taxon>
    </lineage>
</organism>
<comment type="caution">
    <text evidence="1">The sequence shown here is derived from an EMBL/GenBank/DDBJ whole genome shotgun (WGS) entry which is preliminary data.</text>
</comment>
<name>A0A9P6PY03_9FUNG</name>
<dbReference type="Proteomes" id="UP000807716">
    <property type="component" value="Unassembled WGS sequence"/>
</dbReference>
<proteinExistence type="predicted"/>
<sequence length="53" mass="5855">YINDCRAVRHQVRPILLIGECGTGVGSRIGGHAHRGGKMRAEYIQYRAIDMTG</sequence>
<protein>
    <submittedName>
        <fullName evidence="1">Uncharacterized protein</fullName>
    </submittedName>
</protein>